<dbReference type="Pfam" id="PF00528">
    <property type="entry name" value="BPD_transp_1"/>
    <property type="match status" value="1"/>
</dbReference>
<feature type="transmembrane region" description="Helical" evidence="6">
    <location>
        <begin position="127"/>
        <end position="153"/>
    </location>
</feature>
<dbReference type="AlphaFoldDB" id="A0ABD5PJ38"/>
<feature type="transmembrane region" description="Helical" evidence="6">
    <location>
        <begin position="69"/>
        <end position="87"/>
    </location>
</feature>
<dbReference type="InterPro" id="IPR051204">
    <property type="entry name" value="ABC_transp_perm/SBD"/>
</dbReference>
<keyword evidence="5 6" id="KW-0472">Membrane</keyword>
<keyword evidence="9" id="KW-1185">Reference proteome</keyword>
<gene>
    <name evidence="8" type="ORF">ACFO5R_01025</name>
</gene>
<dbReference type="GO" id="GO:0005886">
    <property type="term" value="C:plasma membrane"/>
    <property type="evidence" value="ECO:0007669"/>
    <property type="project" value="UniProtKB-SubCell"/>
</dbReference>
<proteinExistence type="inferred from homology"/>
<keyword evidence="4 6" id="KW-1133">Transmembrane helix</keyword>
<dbReference type="InterPro" id="IPR035906">
    <property type="entry name" value="MetI-like_sf"/>
</dbReference>
<comment type="subcellular location">
    <subcellularLocation>
        <location evidence="6">Cell membrane</location>
        <topology evidence="6">Multi-pass membrane protein</topology>
    </subcellularLocation>
    <subcellularLocation>
        <location evidence="1">Membrane</location>
        <topology evidence="1">Multi-pass membrane protein</topology>
    </subcellularLocation>
</comment>
<comment type="similarity">
    <text evidence="6">Belongs to the binding-protein-dependent transport system permease family.</text>
</comment>
<sequence length="206" mass="21977">MTENTDLLIRQTIQHLNVSLTAIMFATVVWIPLGIFLHYNDQVARAVLGGAGMVLTIPSLAMFPLLIPVLGIGELPAITALVLYSALPMTRNTYIGLRDIDSAMLRAGKGLGMTDRQLMLRVKLPKALPVIFAGVRHAAILVVGITTVAAFFGAGGLGRSIFRGIELYNTDQVIGATIVVALIAICIDYGLYGIQRQLPGGKQGGH</sequence>
<dbReference type="SUPFAM" id="SSF161098">
    <property type="entry name" value="MetI-like"/>
    <property type="match status" value="1"/>
</dbReference>
<evidence type="ECO:0000256" key="5">
    <source>
        <dbReference type="ARBA" id="ARBA00023136"/>
    </source>
</evidence>
<accession>A0ABD5PJ38</accession>
<feature type="transmembrane region" description="Helical" evidence="6">
    <location>
        <begin position="173"/>
        <end position="192"/>
    </location>
</feature>
<feature type="transmembrane region" description="Helical" evidence="6">
    <location>
        <begin position="46"/>
        <end position="63"/>
    </location>
</feature>
<dbReference type="CDD" id="cd06261">
    <property type="entry name" value="TM_PBP2"/>
    <property type="match status" value="1"/>
</dbReference>
<keyword evidence="2 6" id="KW-0813">Transport</keyword>
<organism evidence="8 9">
    <name type="scientific">Halosolutus amylolyticus</name>
    <dbReference type="NCBI Taxonomy" id="2932267"/>
    <lineage>
        <taxon>Archaea</taxon>
        <taxon>Methanobacteriati</taxon>
        <taxon>Methanobacteriota</taxon>
        <taxon>Stenosarchaea group</taxon>
        <taxon>Halobacteria</taxon>
        <taxon>Halobacteriales</taxon>
        <taxon>Natrialbaceae</taxon>
        <taxon>Halosolutus</taxon>
    </lineage>
</organism>
<dbReference type="Proteomes" id="UP001595898">
    <property type="component" value="Unassembled WGS sequence"/>
</dbReference>
<comment type="caution">
    <text evidence="8">The sequence shown here is derived from an EMBL/GenBank/DDBJ whole genome shotgun (WGS) entry which is preliminary data.</text>
</comment>
<evidence type="ECO:0000313" key="9">
    <source>
        <dbReference type="Proteomes" id="UP001595898"/>
    </source>
</evidence>
<dbReference type="PANTHER" id="PTHR30177">
    <property type="entry name" value="GLYCINE BETAINE/L-PROLINE TRANSPORT SYSTEM PERMEASE PROTEIN PROW"/>
    <property type="match status" value="1"/>
</dbReference>
<dbReference type="PROSITE" id="PS50928">
    <property type="entry name" value="ABC_TM1"/>
    <property type="match status" value="1"/>
</dbReference>
<evidence type="ECO:0000313" key="8">
    <source>
        <dbReference type="EMBL" id="MFC4540505.1"/>
    </source>
</evidence>
<dbReference type="RefSeq" id="WP_250142548.1">
    <property type="nucleotide sequence ID" value="NZ_JALIQP010000007.1"/>
</dbReference>
<feature type="transmembrane region" description="Helical" evidence="6">
    <location>
        <begin position="20"/>
        <end position="39"/>
    </location>
</feature>
<evidence type="ECO:0000256" key="3">
    <source>
        <dbReference type="ARBA" id="ARBA00022692"/>
    </source>
</evidence>
<dbReference type="PANTHER" id="PTHR30177:SF4">
    <property type="entry name" value="OSMOPROTECTANT IMPORT PERMEASE PROTEIN OSMW"/>
    <property type="match status" value="1"/>
</dbReference>
<evidence type="ECO:0000259" key="7">
    <source>
        <dbReference type="PROSITE" id="PS50928"/>
    </source>
</evidence>
<evidence type="ECO:0000256" key="2">
    <source>
        <dbReference type="ARBA" id="ARBA00022448"/>
    </source>
</evidence>
<evidence type="ECO:0000256" key="6">
    <source>
        <dbReference type="RuleBase" id="RU363032"/>
    </source>
</evidence>
<evidence type="ECO:0000256" key="1">
    <source>
        <dbReference type="ARBA" id="ARBA00004141"/>
    </source>
</evidence>
<dbReference type="EMBL" id="JBHSFA010000001">
    <property type="protein sequence ID" value="MFC4540505.1"/>
    <property type="molecule type" value="Genomic_DNA"/>
</dbReference>
<dbReference type="Gene3D" id="1.10.3720.10">
    <property type="entry name" value="MetI-like"/>
    <property type="match status" value="1"/>
</dbReference>
<reference evidence="8 9" key="1">
    <citation type="journal article" date="2019" name="Int. J. Syst. Evol. Microbiol.">
        <title>The Global Catalogue of Microorganisms (GCM) 10K type strain sequencing project: providing services to taxonomists for standard genome sequencing and annotation.</title>
        <authorList>
            <consortium name="The Broad Institute Genomics Platform"/>
            <consortium name="The Broad Institute Genome Sequencing Center for Infectious Disease"/>
            <person name="Wu L."/>
            <person name="Ma J."/>
        </authorList>
    </citation>
    <scope>NUCLEOTIDE SEQUENCE [LARGE SCALE GENOMIC DNA]</scope>
    <source>
        <strain evidence="8 9">WLHS5</strain>
    </source>
</reference>
<name>A0ABD5PJ38_9EURY</name>
<feature type="domain" description="ABC transmembrane type-1" evidence="7">
    <location>
        <begin position="12"/>
        <end position="191"/>
    </location>
</feature>
<dbReference type="FunFam" id="1.10.3720.10:FF:000001">
    <property type="entry name" value="Glycine betaine ABC transporter, permease"/>
    <property type="match status" value="1"/>
</dbReference>
<keyword evidence="3 6" id="KW-0812">Transmembrane</keyword>
<protein>
    <submittedName>
        <fullName evidence="8">ABC transporter permease</fullName>
    </submittedName>
</protein>
<dbReference type="InterPro" id="IPR000515">
    <property type="entry name" value="MetI-like"/>
</dbReference>
<evidence type="ECO:0000256" key="4">
    <source>
        <dbReference type="ARBA" id="ARBA00022989"/>
    </source>
</evidence>